<name>A0A0A8ZHN2_ARUDO</name>
<evidence type="ECO:0000313" key="2">
    <source>
        <dbReference type="EMBL" id="JAD37168.1"/>
    </source>
</evidence>
<accession>A0A0A8ZHN2</accession>
<feature type="region of interest" description="Disordered" evidence="1">
    <location>
        <begin position="1"/>
        <end position="31"/>
    </location>
</feature>
<evidence type="ECO:0000256" key="1">
    <source>
        <dbReference type="SAM" id="MobiDB-lite"/>
    </source>
</evidence>
<proteinExistence type="predicted"/>
<dbReference type="EMBL" id="GBRH01260727">
    <property type="protein sequence ID" value="JAD37168.1"/>
    <property type="molecule type" value="Transcribed_RNA"/>
</dbReference>
<sequence length="31" mass="3337">MEIGRRMVAPRGVGELGAEEPRRKGGAGENR</sequence>
<dbReference type="AlphaFoldDB" id="A0A0A8ZHN2"/>
<organism evidence="2">
    <name type="scientific">Arundo donax</name>
    <name type="common">Giant reed</name>
    <name type="synonym">Donax arundinaceus</name>
    <dbReference type="NCBI Taxonomy" id="35708"/>
    <lineage>
        <taxon>Eukaryota</taxon>
        <taxon>Viridiplantae</taxon>
        <taxon>Streptophyta</taxon>
        <taxon>Embryophyta</taxon>
        <taxon>Tracheophyta</taxon>
        <taxon>Spermatophyta</taxon>
        <taxon>Magnoliopsida</taxon>
        <taxon>Liliopsida</taxon>
        <taxon>Poales</taxon>
        <taxon>Poaceae</taxon>
        <taxon>PACMAD clade</taxon>
        <taxon>Arundinoideae</taxon>
        <taxon>Arundineae</taxon>
        <taxon>Arundo</taxon>
    </lineage>
</organism>
<reference evidence="2" key="2">
    <citation type="journal article" date="2015" name="Data Brief">
        <title>Shoot transcriptome of the giant reed, Arundo donax.</title>
        <authorList>
            <person name="Barrero R.A."/>
            <person name="Guerrero F.D."/>
            <person name="Moolhuijzen P."/>
            <person name="Goolsby J.A."/>
            <person name="Tidwell J."/>
            <person name="Bellgard S.E."/>
            <person name="Bellgard M.I."/>
        </authorList>
    </citation>
    <scope>NUCLEOTIDE SEQUENCE</scope>
    <source>
        <tissue evidence="2">Shoot tissue taken approximately 20 cm above the soil surface</tissue>
    </source>
</reference>
<protein>
    <submittedName>
        <fullName evidence="2">Uncharacterized protein</fullName>
    </submittedName>
</protein>
<reference evidence="2" key="1">
    <citation type="submission" date="2014-09" db="EMBL/GenBank/DDBJ databases">
        <authorList>
            <person name="Magalhaes I.L.F."/>
            <person name="Oliveira U."/>
            <person name="Santos F.R."/>
            <person name="Vidigal T.H.D.A."/>
            <person name="Brescovit A.D."/>
            <person name="Santos A.J."/>
        </authorList>
    </citation>
    <scope>NUCLEOTIDE SEQUENCE</scope>
    <source>
        <tissue evidence="2">Shoot tissue taken approximately 20 cm above the soil surface</tissue>
    </source>
</reference>